<feature type="transmembrane region" description="Helical" evidence="7">
    <location>
        <begin position="369"/>
        <end position="392"/>
    </location>
</feature>
<keyword evidence="5 7" id="KW-0472">Membrane</keyword>
<gene>
    <name evidence="10" type="ORF">DC28_12810</name>
</gene>
<dbReference type="Pfam" id="PF02706">
    <property type="entry name" value="Wzz"/>
    <property type="match status" value="1"/>
</dbReference>
<dbReference type="EMBL" id="JNUP01000069">
    <property type="protein sequence ID" value="KGE71125.1"/>
    <property type="molecule type" value="Genomic_DNA"/>
</dbReference>
<dbReference type="STRING" id="1480694.DC28_12810"/>
<evidence type="ECO:0000256" key="4">
    <source>
        <dbReference type="ARBA" id="ARBA00022989"/>
    </source>
</evidence>
<keyword evidence="11" id="KW-1185">Reference proteome</keyword>
<accession>A0A098QTC4</accession>
<sequence>MSDSPVSPPQIEDDEIDLVELFAILLQYRKMIIITTLVVGILALAAMVVTKFIPPDISPLPDEYTSNGRLLLNQSTGGGLSSAIGGDLAGLASLAGVNVSSGGYGPLVVHIVKSNSILDSIASEFGYYQKLIDEGNEIAKTVSRDIVRSMIDVQFLPDLNIVEILVTDIDPLKAKRITNRLMGLVDERFGSIGINKTLSEKALLEQKLTDVKLELTRLEAELKDFQTRHGILTVEQFATEQVTILARARSELILKEMEISTYSDFSMINDPVLLRMRSERNALERLILQLEEGRSDRFSTGMLSQKELPELALEFSRLERDLRVQAEIYKLLTQQYELVKLKVEGEAPVFQILDYAEVPEASSSPDRKMIIIIATMITFFTSCFISFLNHFFKKVLKDEGRRQLIKKGLKREL</sequence>
<evidence type="ECO:0000259" key="8">
    <source>
        <dbReference type="Pfam" id="PF02706"/>
    </source>
</evidence>
<dbReference type="OrthoDB" id="360372at2"/>
<evidence type="ECO:0000256" key="3">
    <source>
        <dbReference type="ARBA" id="ARBA00022692"/>
    </source>
</evidence>
<dbReference type="PANTHER" id="PTHR32309">
    <property type="entry name" value="TYROSINE-PROTEIN KINASE"/>
    <property type="match status" value="1"/>
</dbReference>
<reference evidence="10 11" key="1">
    <citation type="submission" date="2014-05" db="EMBL/GenBank/DDBJ databases">
        <title>De novo Genome Sequence of Spirocheata sp.</title>
        <authorList>
            <person name="Shivani Y."/>
            <person name="Subhash Y."/>
            <person name="Tushar L."/>
            <person name="Sasikala C."/>
            <person name="Ramana C.V."/>
        </authorList>
    </citation>
    <scope>NUCLEOTIDE SEQUENCE [LARGE SCALE GENOMIC DNA]</scope>
    <source>
        <strain evidence="10 11">JC230</strain>
    </source>
</reference>
<dbReference type="InterPro" id="IPR003856">
    <property type="entry name" value="LPS_length_determ_N"/>
</dbReference>
<evidence type="ECO:0000259" key="9">
    <source>
        <dbReference type="Pfam" id="PF13807"/>
    </source>
</evidence>
<feature type="domain" description="Polysaccharide chain length determinant N-terminal" evidence="8">
    <location>
        <begin position="14"/>
        <end position="77"/>
    </location>
</feature>
<dbReference type="PANTHER" id="PTHR32309:SF13">
    <property type="entry name" value="FERRIC ENTEROBACTIN TRANSPORT PROTEIN FEPE"/>
    <property type="match status" value="1"/>
</dbReference>
<dbReference type="InterPro" id="IPR032807">
    <property type="entry name" value="GNVR"/>
</dbReference>
<dbReference type="GO" id="GO:0004713">
    <property type="term" value="F:protein tyrosine kinase activity"/>
    <property type="evidence" value="ECO:0007669"/>
    <property type="project" value="TreeGrafter"/>
</dbReference>
<keyword evidence="3 7" id="KW-0812">Transmembrane</keyword>
<evidence type="ECO:0000256" key="5">
    <source>
        <dbReference type="ARBA" id="ARBA00023136"/>
    </source>
</evidence>
<feature type="domain" description="Tyrosine-protein kinase G-rich" evidence="9">
    <location>
        <begin position="317"/>
        <end position="388"/>
    </location>
</feature>
<dbReference type="Proteomes" id="UP000029692">
    <property type="component" value="Unassembled WGS sequence"/>
</dbReference>
<organism evidence="10 11">
    <name type="scientific">Spirochaeta lutea</name>
    <dbReference type="NCBI Taxonomy" id="1480694"/>
    <lineage>
        <taxon>Bacteria</taxon>
        <taxon>Pseudomonadati</taxon>
        <taxon>Spirochaetota</taxon>
        <taxon>Spirochaetia</taxon>
        <taxon>Spirochaetales</taxon>
        <taxon>Spirochaetaceae</taxon>
        <taxon>Spirochaeta</taxon>
    </lineage>
</organism>
<feature type="coiled-coil region" evidence="6">
    <location>
        <begin position="194"/>
        <end position="228"/>
    </location>
</feature>
<dbReference type="InterPro" id="IPR050445">
    <property type="entry name" value="Bact_polysacc_biosynth/exp"/>
</dbReference>
<dbReference type="eggNOG" id="COG3206">
    <property type="taxonomic scope" value="Bacteria"/>
</dbReference>
<protein>
    <submittedName>
        <fullName evidence="10">Uncharacterized protein</fullName>
    </submittedName>
</protein>
<dbReference type="GO" id="GO:0005886">
    <property type="term" value="C:plasma membrane"/>
    <property type="evidence" value="ECO:0007669"/>
    <property type="project" value="UniProtKB-SubCell"/>
</dbReference>
<evidence type="ECO:0000256" key="2">
    <source>
        <dbReference type="ARBA" id="ARBA00022475"/>
    </source>
</evidence>
<evidence type="ECO:0000256" key="1">
    <source>
        <dbReference type="ARBA" id="ARBA00004651"/>
    </source>
</evidence>
<comment type="caution">
    <text evidence="10">The sequence shown here is derived from an EMBL/GenBank/DDBJ whole genome shotgun (WGS) entry which is preliminary data.</text>
</comment>
<evidence type="ECO:0000256" key="6">
    <source>
        <dbReference type="SAM" id="Coils"/>
    </source>
</evidence>
<evidence type="ECO:0000256" key="7">
    <source>
        <dbReference type="SAM" id="Phobius"/>
    </source>
</evidence>
<keyword evidence="4 7" id="KW-1133">Transmembrane helix</keyword>
<keyword evidence="2" id="KW-1003">Cell membrane</keyword>
<comment type="subcellular location">
    <subcellularLocation>
        <location evidence="1">Cell membrane</location>
        <topology evidence="1">Multi-pass membrane protein</topology>
    </subcellularLocation>
</comment>
<keyword evidence="6" id="KW-0175">Coiled coil</keyword>
<dbReference type="RefSeq" id="WP_037549227.1">
    <property type="nucleotide sequence ID" value="NZ_JNUP01000069.1"/>
</dbReference>
<dbReference type="AlphaFoldDB" id="A0A098QTC4"/>
<dbReference type="Pfam" id="PF13807">
    <property type="entry name" value="GNVR"/>
    <property type="match status" value="1"/>
</dbReference>
<proteinExistence type="predicted"/>
<evidence type="ECO:0000313" key="11">
    <source>
        <dbReference type="Proteomes" id="UP000029692"/>
    </source>
</evidence>
<evidence type="ECO:0000313" key="10">
    <source>
        <dbReference type="EMBL" id="KGE71125.1"/>
    </source>
</evidence>
<feature type="transmembrane region" description="Helical" evidence="7">
    <location>
        <begin position="31"/>
        <end position="53"/>
    </location>
</feature>
<name>A0A098QTC4_9SPIO</name>